<comment type="caution">
    <text evidence="2">The sequence shown here is derived from an EMBL/GenBank/DDBJ whole genome shotgun (WGS) entry which is preliminary data.</text>
</comment>
<name>X6LZ37_RETFI</name>
<feature type="domain" description="Peptidase M1 membrane alanine aminopeptidase" evidence="1">
    <location>
        <begin position="2"/>
        <end position="85"/>
    </location>
</feature>
<dbReference type="OrthoDB" id="10031169at2759"/>
<dbReference type="InterPro" id="IPR050344">
    <property type="entry name" value="Peptidase_M1_aminopeptidases"/>
</dbReference>
<organism evidence="2 3">
    <name type="scientific">Reticulomyxa filosa</name>
    <dbReference type="NCBI Taxonomy" id="46433"/>
    <lineage>
        <taxon>Eukaryota</taxon>
        <taxon>Sar</taxon>
        <taxon>Rhizaria</taxon>
        <taxon>Retaria</taxon>
        <taxon>Foraminifera</taxon>
        <taxon>Monothalamids</taxon>
        <taxon>Reticulomyxidae</taxon>
        <taxon>Reticulomyxa</taxon>
    </lineage>
</organism>
<keyword evidence="3" id="KW-1185">Reference proteome</keyword>
<dbReference type="AlphaFoldDB" id="X6LZ37"/>
<sequence length="104" mass="11664">MATSHPIEVDVQTPVEADEVFDAISYCKGVSIIQMLQGYLGEEVFRQGLIKYLNNFIYSNAITPDLWYYLGNQKGIPVATIMSSWTRNQGFPVVSASRNVDKLT</sequence>
<proteinExistence type="predicted"/>
<dbReference type="GO" id="GO:0070006">
    <property type="term" value="F:metalloaminopeptidase activity"/>
    <property type="evidence" value="ECO:0007669"/>
    <property type="project" value="TreeGrafter"/>
</dbReference>
<dbReference type="Pfam" id="PF01433">
    <property type="entry name" value="Peptidase_M1"/>
    <property type="match status" value="1"/>
</dbReference>
<dbReference type="InterPro" id="IPR027268">
    <property type="entry name" value="Peptidase_M4/M1_CTD_sf"/>
</dbReference>
<dbReference type="PANTHER" id="PTHR11533">
    <property type="entry name" value="PROTEASE M1 ZINC METALLOPROTEASE"/>
    <property type="match status" value="1"/>
</dbReference>
<dbReference type="Gene3D" id="1.10.390.10">
    <property type="entry name" value="Neutral Protease Domain 2"/>
    <property type="match status" value="1"/>
</dbReference>
<dbReference type="GO" id="GO:0016020">
    <property type="term" value="C:membrane"/>
    <property type="evidence" value="ECO:0007669"/>
    <property type="project" value="TreeGrafter"/>
</dbReference>
<dbReference type="GO" id="GO:0006508">
    <property type="term" value="P:proteolysis"/>
    <property type="evidence" value="ECO:0007669"/>
    <property type="project" value="TreeGrafter"/>
</dbReference>
<dbReference type="GO" id="GO:0042277">
    <property type="term" value="F:peptide binding"/>
    <property type="evidence" value="ECO:0007669"/>
    <property type="project" value="TreeGrafter"/>
</dbReference>
<dbReference type="GO" id="GO:0005737">
    <property type="term" value="C:cytoplasm"/>
    <property type="evidence" value="ECO:0007669"/>
    <property type="project" value="TreeGrafter"/>
</dbReference>
<dbReference type="Proteomes" id="UP000023152">
    <property type="component" value="Unassembled WGS sequence"/>
</dbReference>
<dbReference type="InterPro" id="IPR014782">
    <property type="entry name" value="Peptidase_M1_dom"/>
</dbReference>
<reference evidence="2 3" key="1">
    <citation type="journal article" date="2013" name="Curr. Biol.">
        <title>The Genome of the Foraminiferan Reticulomyxa filosa.</title>
        <authorList>
            <person name="Glockner G."/>
            <person name="Hulsmann N."/>
            <person name="Schleicher M."/>
            <person name="Noegel A.A."/>
            <person name="Eichinger L."/>
            <person name="Gallinger C."/>
            <person name="Pawlowski J."/>
            <person name="Sierra R."/>
            <person name="Euteneuer U."/>
            <person name="Pillet L."/>
            <person name="Moustafa A."/>
            <person name="Platzer M."/>
            <person name="Groth M."/>
            <person name="Szafranski K."/>
            <person name="Schliwa M."/>
        </authorList>
    </citation>
    <scope>NUCLEOTIDE SEQUENCE [LARGE SCALE GENOMIC DNA]</scope>
</reference>
<protein>
    <recommendedName>
        <fullName evidence="1">Peptidase M1 membrane alanine aminopeptidase domain-containing protein</fullName>
    </recommendedName>
</protein>
<dbReference type="GO" id="GO:0008270">
    <property type="term" value="F:zinc ion binding"/>
    <property type="evidence" value="ECO:0007669"/>
    <property type="project" value="InterPro"/>
</dbReference>
<dbReference type="GO" id="GO:0005615">
    <property type="term" value="C:extracellular space"/>
    <property type="evidence" value="ECO:0007669"/>
    <property type="project" value="TreeGrafter"/>
</dbReference>
<dbReference type="GO" id="GO:0043171">
    <property type="term" value="P:peptide catabolic process"/>
    <property type="evidence" value="ECO:0007669"/>
    <property type="project" value="TreeGrafter"/>
</dbReference>
<evidence type="ECO:0000313" key="2">
    <source>
        <dbReference type="EMBL" id="ETO07203.1"/>
    </source>
</evidence>
<dbReference type="PANTHER" id="PTHR11533:SF174">
    <property type="entry name" value="PUROMYCIN-SENSITIVE AMINOPEPTIDASE-RELATED"/>
    <property type="match status" value="1"/>
</dbReference>
<accession>X6LZ37</accession>
<dbReference type="SUPFAM" id="SSF55486">
    <property type="entry name" value="Metalloproteases ('zincins'), catalytic domain"/>
    <property type="match status" value="1"/>
</dbReference>
<dbReference type="EMBL" id="ASPP01026386">
    <property type="protein sequence ID" value="ETO07203.1"/>
    <property type="molecule type" value="Genomic_DNA"/>
</dbReference>
<evidence type="ECO:0000313" key="3">
    <source>
        <dbReference type="Proteomes" id="UP000023152"/>
    </source>
</evidence>
<evidence type="ECO:0000259" key="1">
    <source>
        <dbReference type="Pfam" id="PF01433"/>
    </source>
</evidence>
<gene>
    <name evidence="2" type="ORF">RFI_30188</name>
</gene>